<dbReference type="Pfam" id="PF12833">
    <property type="entry name" value="HTH_18"/>
    <property type="match status" value="1"/>
</dbReference>
<dbReference type="Pfam" id="PF02311">
    <property type="entry name" value="AraC_binding"/>
    <property type="match status" value="1"/>
</dbReference>
<dbReference type="InterPro" id="IPR009057">
    <property type="entry name" value="Homeodomain-like_sf"/>
</dbReference>
<reference evidence="6" key="1">
    <citation type="journal article" date="2019" name="Int. J. Syst. Evol. Microbiol.">
        <title>The Global Catalogue of Microorganisms (GCM) 10K type strain sequencing project: providing services to taxonomists for standard genome sequencing and annotation.</title>
        <authorList>
            <consortium name="The Broad Institute Genomics Platform"/>
            <consortium name="The Broad Institute Genome Sequencing Center for Infectious Disease"/>
            <person name="Wu L."/>
            <person name="Ma J."/>
        </authorList>
    </citation>
    <scope>NUCLEOTIDE SEQUENCE [LARGE SCALE GENOMIC DNA]</scope>
    <source>
        <strain evidence="6">KCTC 52274</strain>
    </source>
</reference>
<dbReference type="InterPro" id="IPR018060">
    <property type="entry name" value="HTH_AraC"/>
</dbReference>
<evidence type="ECO:0000256" key="3">
    <source>
        <dbReference type="ARBA" id="ARBA00023163"/>
    </source>
</evidence>
<dbReference type="InterPro" id="IPR003313">
    <property type="entry name" value="AraC-bd"/>
</dbReference>
<evidence type="ECO:0000256" key="2">
    <source>
        <dbReference type="ARBA" id="ARBA00023125"/>
    </source>
</evidence>
<sequence length="311" mass="36231">MNRKSCNIDRILNQKNRTAYNQQMASIKTYKLTDETENQIVFDIKKMEDIYDKTGGVVDTPHRHDFYIILLVSEAKGTHIIDFNEFALQDHQVFFLSPGQVHQIKEEQKSYGWVITFSPQFLAKNNIDYRFIEDISLFQDYGHTPPLVLNELQLKQLSAYSSQIFDTYYSDSKFKLEAVGALLKLFLIYSNNICDIHPKDPQQLHVGSVILKEYKNLVEEHFSDWHKVQQYAEALHVTPDHLNRTIKSLIGKTAKEYLQSRIIVAAKRLLSFSDKTTKEIGYELGFTEPANFSNFFKKCTSFPPSHFRQKI</sequence>
<evidence type="ECO:0000313" key="5">
    <source>
        <dbReference type="EMBL" id="MFD2565402.1"/>
    </source>
</evidence>
<dbReference type="PROSITE" id="PS01124">
    <property type="entry name" value="HTH_ARAC_FAMILY_2"/>
    <property type="match status" value="1"/>
</dbReference>
<dbReference type="Proteomes" id="UP001597319">
    <property type="component" value="Unassembled WGS sequence"/>
</dbReference>
<dbReference type="SUPFAM" id="SSF51215">
    <property type="entry name" value="Regulatory protein AraC"/>
    <property type="match status" value="1"/>
</dbReference>
<dbReference type="SUPFAM" id="SSF46689">
    <property type="entry name" value="Homeodomain-like"/>
    <property type="match status" value="1"/>
</dbReference>
<gene>
    <name evidence="5" type="ORF">ACFSR1_22175</name>
</gene>
<organism evidence="5 6">
    <name type="scientific">Aquimarina rubra</name>
    <dbReference type="NCBI Taxonomy" id="1920033"/>
    <lineage>
        <taxon>Bacteria</taxon>
        <taxon>Pseudomonadati</taxon>
        <taxon>Bacteroidota</taxon>
        <taxon>Flavobacteriia</taxon>
        <taxon>Flavobacteriales</taxon>
        <taxon>Flavobacteriaceae</taxon>
        <taxon>Aquimarina</taxon>
    </lineage>
</organism>
<dbReference type="SMART" id="SM00342">
    <property type="entry name" value="HTH_ARAC"/>
    <property type="match status" value="1"/>
</dbReference>
<dbReference type="Gene3D" id="1.10.10.60">
    <property type="entry name" value="Homeodomain-like"/>
    <property type="match status" value="1"/>
</dbReference>
<name>A0ABW5LPU1_9FLAO</name>
<keyword evidence="2" id="KW-0238">DNA-binding</keyword>
<feature type="domain" description="HTH araC/xylS-type" evidence="4">
    <location>
        <begin position="212"/>
        <end position="310"/>
    </location>
</feature>
<accession>A0ABW5LPU1</accession>
<evidence type="ECO:0000256" key="1">
    <source>
        <dbReference type="ARBA" id="ARBA00023015"/>
    </source>
</evidence>
<evidence type="ECO:0000313" key="6">
    <source>
        <dbReference type="Proteomes" id="UP001597319"/>
    </source>
</evidence>
<comment type="caution">
    <text evidence="5">The sequence shown here is derived from an EMBL/GenBank/DDBJ whole genome shotgun (WGS) entry which is preliminary data.</text>
</comment>
<dbReference type="InterPro" id="IPR014710">
    <property type="entry name" value="RmlC-like_jellyroll"/>
</dbReference>
<dbReference type="PANTHER" id="PTHR43280:SF32">
    <property type="entry name" value="TRANSCRIPTIONAL REGULATORY PROTEIN"/>
    <property type="match status" value="1"/>
</dbReference>
<proteinExistence type="predicted"/>
<keyword evidence="1" id="KW-0805">Transcription regulation</keyword>
<dbReference type="Gene3D" id="2.60.120.10">
    <property type="entry name" value="Jelly Rolls"/>
    <property type="match status" value="1"/>
</dbReference>
<dbReference type="EMBL" id="JBHULE010000035">
    <property type="protein sequence ID" value="MFD2565402.1"/>
    <property type="molecule type" value="Genomic_DNA"/>
</dbReference>
<keyword evidence="3" id="KW-0804">Transcription</keyword>
<protein>
    <submittedName>
        <fullName evidence="5">AraC family transcriptional regulator</fullName>
    </submittedName>
</protein>
<evidence type="ECO:0000259" key="4">
    <source>
        <dbReference type="PROSITE" id="PS01124"/>
    </source>
</evidence>
<dbReference type="RefSeq" id="WP_378295216.1">
    <property type="nucleotide sequence ID" value="NZ_JBHULE010000035.1"/>
</dbReference>
<keyword evidence="6" id="KW-1185">Reference proteome</keyword>
<dbReference type="InterPro" id="IPR037923">
    <property type="entry name" value="HTH-like"/>
</dbReference>
<dbReference type="PANTHER" id="PTHR43280">
    <property type="entry name" value="ARAC-FAMILY TRANSCRIPTIONAL REGULATOR"/>
    <property type="match status" value="1"/>
</dbReference>